<keyword evidence="4" id="KW-1185">Reference proteome</keyword>
<dbReference type="PATRIC" id="fig|1758689.4.peg.3428"/>
<dbReference type="AlphaFoldDB" id="A0A1B1NGV3"/>
<dbReference type="GO" id="GO:0003676">
    <property type="term" value="F:nucleic acid binding"/>
    <property type="evidence" value="ECO:0007669"/>
    <property type="project" value="InterPro"/>
</dbReference>
<dbReference type="PANTHER" id="PTHR34039">
    <property type="entry name" value="UPF0102 PROTEIN YRAN"/>
    <property type="match status" value="1"/>
</dbReference>
<dbReference type="InterPro" id="IPR011335">
    <property type="entry name" value="Restrct_endonuc-II-like"/>
</dbReference>
<dbReference type="OrthoDB" id="9794876at2"/>
<dbReference type="NCBIfam" id="NF009154">
    <property type="entry name" value="PRK12497.3-3"/>
    <property type="match status" value="1"/>
</dbReference>
<proteinExistence type="inferred from homology"/>
<dbReference type="STRING" id="1758689.SGUI_3281"/>
<evidence type="ECO:0000256" key="2">
    <source>
        <dbReference type="HAMAP-Rule" id="MF_00048"/>
    </source>
</evidence>
<reference evidence="3 4" key="1">
    <citation type="submission" date="2016-03" db="EMBL/GenBank/DDBJ databases">
        <title>Shallow-sea hydrothermal system.</title>
        <authorList>
            <person name="Tang K."/>
        </authorList>
    </citation>
    <scope>NUCLEOTIDE SEQUENCE [LARGE SCALE GENOMIC DNA]</scope>
    <source>
        <strain evidence="3 4">JLT9</strain>
    </source>
</reference>
<dbReference type="SUPFAM" id="SSF52980">
    <property type="entry name" value="Restriction endonuclease-like"/>
    <property type="match status" value="1"/>
</dbReference>
<comment type="similarity">
    <text evidence="1 2">Belongs to the UPF0102 family.</text>
</comment>
<sequence>MAAGGMPWAQAREVGDSGEELVCVHLESLGWQVLERNWRCSDGELDIVAADGPMLVFCEVKTRRSARFGEPVEAVGPDKARRLRTLAWAWLEEHGRRGSAFRIDVVGVLRRHDAEPVLTHLRAVA</sequence>
<dbReference type="RefSeq" id="WP_157621899.1">
    <property type="nucleotide sequence ID" value="NZ_CP014989.1"/>
</dbReference>
<gene>
    <name evidence="3" type="ORF">SGUI_3281</name>
</gene>
<dbReference type="Pfam" id="PF02021">
    <property type="entry name" value="UPF0102"/>
    <property type="match status" value="1"/>
</dbReference>
<dbReference type="InterPro" id="IPR011856">
    <property type="entry name" value="tRNA_endonuc-like_dom_sf"/>
</dbReference>
<dbReference type="InterPro" id="IPR003509">
    <property type="entry name" value="UPF0102_YraN-like"/>
</dbReference>
<accession>A0A1B1NGV3</accession>
<evidence type="ECO:0000313" key="4">
    <source>
        <dbReference type="Proteomes" id="UP000092482"/>
    </source>
</evidence>
<evidence type="ECO:0000313" key="3">
    <source>
        <dbReference type="EMBL" id="ANS80677.1"/>
    </source>
</evidence>
<dbReference type="HAMAP" id="MF_00048">
    <property type="entry name" value="UPF0102"/>
    <property type="match status" value="1"/>
</dbReference>
<dbReference type="EMBL" id="CP014989">
    <property type="protein sequence ID" value="ANS80677.1"/>
    <property type="molecule type" value="Genomic_DNA"/>
</dbReference>
<dbReference type="NCBIfam" id="NF009150">
    <property type="entry name" value="PRK12497.1-3"/>
    <property type="match status" value="1"/>
</dbReference>
<organism evidence="3 4">
    <name type="scientific">Serinicoccus hydrothermalis</name>
    <dbReference type="NCBI Taxonomy" id="1758689"/>
    <lineage>
        <taxon>Bacteria</taxon>
        <taxon>Bacillati</taxon>
        <taxon>Actinomycetota</taxon>
        <taxon>Actinomycetes</taxon>
        <taxon>Micrococcales</taxon>
        <taxon>Ornithinimicrobiaceae</taxon>
        <taxon>Serinicoccus</taxon>
    </lineage>
</organism>
<name>A0A1B1NGV3_9MICO</name>
<dbReference type="Proteomes" id="UP000092482">
    <property type="component" value="Chromosome"/>
</dbReference>
<protein>
    <recommendedName>
        <fullName evidence="2">UPF0102 protein SGUI_3281</fullName>
    </recommendedName>
</protein>
<evidence type="ECO:0000256" key="1">
    <source>
        <dbReference type="ARBA" id="ARBA00006738"/>
    </source>
</evidence>
<dbReference type="CDD" id="cd20736">
    <property type="entry name" value="PoNe_Nuclease"/>
    <property type="match status" value="1"/>
</dbReference>
<dbReference type="Gene3D" id="3.40.1350.10">
    <property type="match status" value="1"/>
</dbReference>
<dbReference type="PANTHER" id="PTHR34039:SF1">
    <property type="entry name" value="UPF0102 PROTEIN YRAN"/>
    <property type="match status" value="1"/>
</dbReference>
<dbReference type="KEGG" id="serj:SGUI_3281"/>